<name>A0A1H7UGA7_9BACT</name>
<keyword evidence="4" id="KW-1185">Reference proteome</keyword>
<dbReference type="Gene3D" id="3.30.450.20">
    <property type="entry name" value="PAS domain"/>
    <property type="match status" value="1"/>
</dbReference>
<gene>
    <name evidence="3" type="ORF">SAMN04489760_101179</name>
</gene>
<dbReference type="CDD" id="cd01949">
    <property type="entry name" value="GGDEF"/>
    <property type="match status" value="1"/>
</dbReference>
<dbReference type="PROSITE" id="PS50887">
    <property type="entry name" value="GGDEF"/>
    <property type="match status" value="1"/>
</dbReference>
<dbReference type="SMART" id="SM00267">
    <property type="entry name" value="GGDEF"/>
    <property type="match status" value="1"/>
</dbReference>
<proteinExistence type="predicted"/>
<evidence type="ECO:0000259" key="2">
    <source>
        <dbReference type="PROSITE" id="PS50887"/>
    </source>
</evidence>
<dbReference type="NCBIfam" id="TIGR00254">
    <property type="entry name" value="GGDEF"/>
    <property type="match status" value="1"/>
</dbReference>
<dbReference type="FunFam" id="3.30.70.270:FF:000001">
    <property type="entry name" value="Diguanylate cyclase domain protein"/>
    <property type="match status" value="1"/>
</dbReference>
<protein>
    <submittedName>
        <fullName evidence="3">PAS domain S-box-containing protein/diguanylate cyclase (GGDEF) domain-containing protein</fullName>
    </submittedName>
</protein>
<dbReference type="InterPro" id="IPR035965">
    <property type="entry name" value="PAS-like_dom_sf"/>
</dbReference>
<dbReference type="Gene3D" id="3.30.70.270">
    <property type="match status" value="1"/>
</dbReference>
<accession>A0A1H7UGA7</accession>
<evidence type="ECO:0000313" key="4">
    <source>
        <dbReference type="Proteomes" id="UP000198744"/>
    </source>
</evidence>
<dbReference type="PANTHER" id="PTHR46663">
    <property type="entry name" value="DIGUANYLATE CYCLASE DGCT-RELATED"/>
    <property type="match status" value="1"/>
</dbReference>
<feature type="domain" description="GGDEF" evidence="2">
    <location>
        <begin position="208"/>
        <end position="341"/>
    </location>
</feature>
<dbReference type="InterPro" id="IPR029787">
    <property type="entry name" value="Nucleotide_cyclase"/>
</dbReference>
<dbReference type="SMART" id="SM00086">
    <property type="entry name" value="PAC"/>
    <property type="match status" value="1"/>
</dbReference>
<dbReference type="InterPro" id="IPR001610">
    <property type="entry name" value="PAC"/>
</dbReference>
<dbReference type="STRING" id="43775.SAMN04489760_101179"/>
<evidence type="ECO:0000256" key="1">
    <source>
        <dbReference type="SAM" id="MobiDB-lite"/>
    </source>
</evidence>
<dbReference type="EMBL" id="FOBS01000001">
    <property type="protein sequence ID" value="SEL96112.1"/>
    <property type="molecule type" value="Genomic_DNA"/>
</dbReference>
<dbReference type="NCBIfam" id="TIGR00229">
    <property type="entry name" value="sensory_box"/>
    <property type="match status" value="1"/>
</dbReference>
<dbReference type="PANTHER" id="PTHR46663:SF3">
    <property type="entry name" value="SLL0267 PROTEIN"/>
    <property type="match status" value="1"/>
</dbReference>
<dbReference type="Proteomes" id="UP000198744">
    <property type="component" value="Unassembled WGS sequence"/>
</dbReference>
<sequence>MKDEEKTREQLLEELTFLRSQLAEQHKKHRGEVPSSTASSGQPAEKNADAKFRILFEHSPEGIFLSDGFLLTDCNETMVKMMRCSAKEELIGRHPSAFSPPAQPDGSLSSDKADQLMKEVLRKGYSQQEWLCRRCDGEEFPVEILSSVISWEDQQILYMVWRDITERKRIEEAIRHLAYHDVLTGLPNRMLFADRLVLAIAQAKRRLGTMAVMMLDLDGFKTVNDAFGHHIGDLLLQSVGERLTRNLREEDTLARMGGDEFMILLPVIKEAANSSQIADKILSAFKTPFSCEGNELYTSVSIGIAVYPEDGDDMDSLMKHADSAMYRAKGRGRNRYCLYGSDTALSQDSALQSI</sequence>
<dbReference type="AlphaFoldDB" id="A0A1H7UGA7"/>
<evidence type="ECO:0000313" key="3">
    <source>
        <dbReference type="EMBL" id="SEL96112.1"/>
    </source>
</evidence>
<organism evidence="3 4">
    <name type="scientific">Syntrophus gentianae</name>
    <dbReference type="NCBI Taxonomy" id="43775"/>
    <lineage>
        <taxon>Bacteria</taxon>
        <taxon>Pseudomonadati</taxon>
        <taxon>Thermodesulfobacteriota</taxon>
        <taxon>Syntrophia</taxon>
        <taxon>Syntrophales</taxon>
        <taxon>Syntrophaceae</taxon>
        <taxon>Syntrophus</taxon>
    </lineage>
</organism>
<reference evidence="3 4" key="1">
    <citation type="submission" date="2016-10" db="EMBL/GenBank/DDBJ databases">
        <authorList>
            <person name="de Groot N.N."/>
        </authorList>
    </citation>
    <scope>NUCLEOTIDE SEQUENCE [LARGE SCALE GENOMIC DNA]</scope>
    <source>
        <strain evidence="3 4">DSM 8423</strain>
    </source>
</reference>
<dbReference type="Pfam" id="PF13426">
    <property type="entry name" value="PAS_9"/>
    <property type="match status" value="1"/>
</dbReference>
<dbReference type="Pfam" id="PF00990">
    <property type="entry name" value="GGDEF"/>
    <property type="match status" value="1"/>
</dbReference>
<dbReference type="SMART" id="SM00091">
    <property type="entry name" value="PAS"/>
    <property type="match status" value="1"/>
</dbReference>
<dbReference type="InterPro" id="IPR043128">
    <property type="entry name" value="Rev_trsase/Diguanyl_cyclase"/>
</dbReference>
<dbReference type="InterPro" id="IPR000160">
    <property type="entry name" value="GGDEF_dom"/>
</dbReference>
<dbReference type="SUPFAM" id="SSF55785">
    <property type="entry name" value="PYP-like sensor domain (PAS domain)"/>
    <property type="match status" value="1"/>
</dbReference>
<dbReference type="GO" id="GO:0003824">
    <property type="term" value="F:catalytic activity"/>
    <property type="evidence" value="ECO:0007669"/>
    <property type="project" value="UniProtKB-ARBA"/>
</dbReference>
<feature type="region of interest" description="Disordered" evidence="1">
    <location>
        <begin position="22"/>
        <end position="45"/>
    </location>
</feature>
<dbReference type="InterPro" id="IPR000014">
    <property type="entry name" value="PAS"/>
</dbReference>
<dbReference type="RefSeq" id="WP_175476299.1">
    <property type="nucleotide sequence ID" value="NZ_FOBS01000001.1"/>
</dbReference>
<dbReference type="InterPro" id="IPR052163">
    <property type="entry name" value="DGC-Regulatory_Protein"/>
</dbReference>
<dbReference type="SUPFAM" id="SSF55073">
    <property type="entry name" value="Nucleotide cyclase"/>
    <property type="match status" value="1"/>
</dbReference>